<accession>T0JR31</accession>
<sequence>MKLQEEIINIIQENKNLVEYKNNQIIILKKRLRDSVYKIIDDTQDAKEVLRFSIKKALQLKQSDIVVIKKDHIFIKIFDIEKKKKITKSDANTVASRFNGIDESELKEFYKEFFSKAESRKFFNLIVKEFTRKFFLEEKIDNDRYEKFVFSYVQAIIMQELVNEFDHCEEFLRGFSGYIFRIHFNEVFEGIAEFMLYEISRSNDYMVEFLKYYSLNIIIVDGYKYKVPLLLTEEGMKWNVVSMLSVAKVYIRTKISIKEIKEYARGLDKRMQEFFVDGISPVDYNKKCKDDRKKLTELLRAESRVLQDMIDDIYGIKDPKEKEQFRIEIDEQKQEIKDIKKTIENILAKEIKRGTLEKYLKLEREMDSILRDIKAQEKILKQNTDSYLSIKKSLVKALISKKQRI</sequence>
<reference evidence="2 3" key="1">
    <citation type="submission" date="2013-07" db="EMBL/GenBank/DDBJ databases">
        <title>Sulfurimonas hongkongensis AST-10 Genome Sequencing.</title>
        <authorList>
            <person name="Cai L."/>
            <person name="Zhang T."/>
        </authorList>
    </citation>
    <scope>NUCLEOTIDE SEQUENCE [LARGE SCALE GENOMIC DNA]</scope>
    <source>
        <strain evidence="2 3">AST-10</strain>
    </source>
</reference>
<keyword evidence="3" id="KW-1185">Reference proteome</keyword>
<dbReference type="OrthoDB" id="5333112at2"/>
<keyword evidence="1" id="KW-0175">Coiled coil</keyword>
<dbReference type="Proteomes" id="UP000015520">
    <property type="component" value="Unassembled WGS sequence"/>
</dbReference>
<evidence type="ECO:0000313" key="2">
    <source>
        <dbReference type="EMBL" id="EQB40631.1"/>
    </source>
</evidence>
<name>T0JR31_9BACT</name>
<dbReference type="STRING" id="1172190.M947_02150"/>
<dbReference type="eggNOG" id="COG3206">
    <property type="taxonomic scope" value="Bacteria"/>
</dbReference>
<evidence type="ECO:0000313" key="3">
    <source>
        <dbReference type="Proteomes" id="UP000015520"/>
    </source>
</evidence>
<protein>
    <submittedName>
        <fullName evidence="2">Uncharacterized protein</fullName>
    </submittedName>
</protein>
<dbReference type="AlphaFoldDB" id="T0JR31"/>
<proteinExistence type="predicted"/>
<dbReference type="RefSeq" id="WP_021286711.1">
    <property type="nucleotide sequence ID" value="NZ_AUPZ01000002.1"/>
</dbReference>
<comment type="caution">
    <text evidence="2">The sequence shown here is derived from an EMBL/GenBank/DDBJ whole genome shotgun (WGS) entry which is preliminary data.</text>
</comment>
<evidence type="ECO:0000256" key="1">
    <source>
        <dbReference type="SAM" id="Coils"/>
    </source>
</evidence>
<gene>
    <name evidence="2" type="ORF">M947_02150</name>
</gene>
<dbReference type="PATRIC" id="fig|1172190.3.peg.421"/>
<organism evidence="2 3">
    <name type="scientific">Sulfurimonas hongkongensis</name>
    <dbReference type="NCBI Taxonomy" id="1172190"/>
    <lineage>
        <taxon>Bacteria</taxon>
        <taxon>Pseudomonadati</taxon>
        <taxon>Campylobacterota</taxon>
        <taxon>Epsilonproteobacteria</taxon>
        <taxon>Campylobacterales</taxon>
        <taxon>Sulfurimonadaceae</taxon>
        <taxon>Sulfurimonas</taxon>
    </lineage>
</organism>
<dbReference type="EMBL" id="AUPZ01000002">
    <property type="protein sequence ID" value="EQB40631.1"/>
    <property type="molecule type" value="Genomic_DNA"/>
</dbReference>
<feature type="coiled-coil region" evidence="1">
    <location>
        <begin position="322"/>
        <end position="379"/>
    </location>
</feature>